<accession>A0A415G6W3</accession>
<name>A0A415G6W3_9FIRM</name>
<gene>
    <name evidence="2" type="ORF">DW068_08875</name>
</gene>
<protein>
    <submittedName>
        <fullName evidence="2">Uncharacterized protein</fullName>
    </submittedName>
</protein>
<proteinExistence type="predicted"/>
<reference evidence="2 3" key="1">
    <citation type="submission" date="2018-08" db="EMBL/GenBank/DDBJ databases">
        <title>A genome reference for cultivated species of the human gut microbiota.</title>
        <authorList>
            <person name="Zou Y."/>
            <person name="Xue W."/>
            <person name="Luo G."/>
        </authorList>
    </citation>
    <scope>NUCLEOTIDE SEQUENCE [LARGE SCALE GENOMIC DNA]</scope>
    <source>
        <strain evidence="2 3">AF45-14BH</strain>
    </source>
</reference>
<comment type="caution">
    <text evidence="2">The sequence shown here is derived from an EMBL/GenBank/DDBJ whole genome shotgun (WGS) entry which is preliminary data.</text>
</comment>
<sequence length="76" mass="8710">MRNTQGYYYPQNGNEEVKTNVPTGTLQIEVSNLPEFKELLERAKKESDQLQATISRLSNFDLKINFSAKEDAISEK</sequence>
<feature type="coiled-coil region" evidence="1">
    <location>
        <begin position="33"/>
        <end position="60"/>
    </location>
</feature>
<dbReference type="AlphaFoldDB" id="A0A415G6W3"/>
<dbReference type="RefSeq" id="WP_118314619.1">
    <property type="nucleotide sequence ID" value="NZ_CALLAX010000079.1"/>
</dbReference>
<evidence type="ECO:0000313" key="2">
    <source>
        <dbReference type="EMBL" id="RHK38784.1"/>
    </source>
</evidence>
<evidence type="ECO:0000313" key="3">
    <source>
        <dbReference type="Proteomes" id="UP000283497"/>
    </source>
</evidence>
<dbReference type="Proteomes" id="UP000283497">
    <property type="component" value="Unassembled WGS sequence"/>
</dbReference>
<dbReference type="EMBL" id="QRNJ01000031">
    <property type="protein sequence ID" value="RHK38784.1"/>
    <property type="molecule type" value="Genomic_DNA"/>
</dbReference>
<keyword evidence="1" id="KW-0175">Coiled coil</keyword>
<organism evidence="2 3">
    <name type="scientific">Anaerobutyricum hallii</name>
    <dbReference type="NCBI Taxonomy" id="39488"/>
    <lineage>
        <taxon>Bacteria</taxon>
        <taxon>Bacillati</taxon>
        <taxon>Bacillota</taxon>
        <taxon>Clostridia</taxon>
        <taxon>Lachnospirales</taxon>
        <taxon>Lachnospiraceae</taxon>
        <taxon>Anaerobutyricum</taxon>
    </lineage>
</organism>
<evidence type="ECO:0000256" key="1">
    <source>
        <dbReference type="SAM" id="Coils"/>
    </source>
</evidence>